<evidence type="ECO:0000256" key="1">
    <source>
        <dbReference type="ARBA" id="ARBA00004721"/>
    </source>
</evidence>
<dbReference type="Gene3D" id="1.50.10.130">
    <property type="entry name" value="Terpene synthase, N-terminal domain"/>
    <property type="match status" value="1"/>
</dbReference>
<keyword evidence="3" id="KW-0460">Magnesium</keyword>
<comment type="pathway">
    <text evidence="1">Secondary metabolite biosynthesis; terpenoid biosynthesis.</text>
</comment>
<gene>
    <name evidence="7" type="ORF">RJ639_032446</name>
</gene>
<name>A0AA88X9N6_9ASTE</name>
<dbReference type="InterPro" id="IPR008949">
    <property type="entry name" value="Isoprenoid_synthase_dom_sf"/>
</dbReference>
<dbReference type="FunFam" id="1.50.10.130:FF:000001">
    <property type="entry name" value="Isoprene synthase, chloroplastic"/>
    <property type="match status" value="1"/>
</dbReference>
<evidence type="ECO:0000313" key="7">
    <source>
        <dbReference type="EMBL" id="KAK3034685.1"/>
    </source>
</evidence>
<feature type="domain" description="Terpene synthase metal-binding" evidence="6">
    <location>
        <begin position="381"/>
        <end position="507"/>
    </location>
</feature>
<evidence type="ECO:0000259" key="5">
    <source>
        <dbReference type="Pfam" id="PF01397"/>
    </source>
</evidence>
<proteinExistence type="predicted"/>
<dbReference type="AlphaFoldDB" id="A0AA88X9N6"/>
<accession>A0AA88X9N6</accession>
<dbReference type="CDD" id="cd00684">
    <property type="entry name" value="Terpene_cyclase_plant_C1"/>
    <property type="match status" value="1"/>
</dbReference>
<evidence type="ECO:0000259" key="6">
    <source>
        <dbReference type="Pfam" id="PF03936"/>
    </source>
</evidence>
<keyword evidence="8" id="KW-1185">Reference proteome</keyword>
<dbReference type="Gene3D" id="1.10.600.10">
    <property type="entry name" value="Farnesyl Diphosphate Synthase"/>
    <property type="match status" value="1"/>
</dbReference>
<reference evidence="7" key="1">
    <citation type="submission" date="2022-12" db="EMBL/GenBank/DDBJ databases">
        <title>Draft genome assemblies for two species of Escallonia (Escalloniales).</title>
        <authorList>
            <person name="Chanderbali A."/>
            <person name="Dervinis C."/>
            <person name="Anghel I."/>
            <person name="Soltis D."/>
            <person name="Soltis P."/>
            <person name="Zapata F."/>
        </authorList>
    </citation>
    <scope>NUCLEOTIDE SEQUENCE</scope>
    <source>
        <strain evidence="7">UCBG64.0493</strain>
        <tissue evidence="7">Leaf</tissue>
    </source>
</reference>
<keyword evidence="2" id="KW-0479">Metal-binding</keyword>
<dbReference type="InterPro" id="IPR050148">
    <property type="entry name" value="Terpene_synthase-like"/>
</dbReference>
<dbReference type="GO" id="GO:0016102">
    <property type="term" value="P:diterpenoid biosynthetic process"/>
    <property type="evidence" value="ECO:0007669"/>
    <property type="project" value="InterPro"/>
</dbReference>
<comment type="caution">
    <text evidence="7">The sequence shown here is derived from an EMBL/GenBank/DDBJ whole genome shotgun (WGS) entry which is preliminary data.</text>
</comment>
<evidence type="ECO:0000256" key="4">
    <source>
        <dbReference type="ARBA" id="ARBA00023239"/>
    </source>
</evidence>
<sequence length="565" mass="65100">MEKIERFSLFSGFELSCFQVLETYAKEIEVLEEKVRSTILAVAGRNQVEKMCLIDVIQRLGISNHFEKEIVEQLQQVFIGELADTDYDLYTVALHFRLCRQHGYNVSCRTFDKFKDSTGKFKLAVASDPRGMLALHEASQLRVKGEDILDEVLEFTATHLKSFESNLNPTLANQVMHALYQPHRRGVPRVEACHFISEYQADESKDESLLRLAKLDYNFLQLLHKKELLKSRMVECYFWALGVYFEARYSLARIMLAKTIAMVSVLDDTYDAYGTVEELQKFTDLVERWDISAINELPEYMRPLYRALLGLYEEIEEEMTKQGKSHATYYAREDVRQENPLYFYLSFTCASSRKDQRTKKVLMEGPSEAGIYSLRQPKVAMTASMKGLVTAHNMEAKWFIAGYLPRFDEYKGIASVTSTCFLLTTTCFLGMAEVATKEAFDWLRTTSRSLMACVAIYRLVDDVATYEVEKGREQLVTGIESYMKEHEVSKEEAMSEFKTRAEDAWKDLNKELMKPTSVSEHLLMRIMNLARLIDLAYSHSADGYTNPEKVLKAHILELMVNPIDV</sequence>
<dbReference type="SUPFAM" id="SSF48239">
    <property type="entry name" value="Terpenoid cyclases/Protein prenyltransferases"/>
    <property type="match status" value="1"/>
</dbReference>
<organism evidence="7 8">
    <name type="scientific">Escallonia herrerae</name>
    <dbReference type="NCBI Taxonomy" id="1293975"/>
    <lineage>
        <taxon>Eukaryota</taxon>
        <taxon>Viridiplantae</taxon>
        <taxon>Streptophyta</taxon>
        <taxon>Embryophyta</taxon>
        <taxon>Tracheophyta</taxon>
        <taxon>Spermatophyta</taxon>
        <taxon>Magnoliopsida</taxon>
        <taxon>eudicotyledons</taxon>
        <taxon>Gunneridae</taxon>
        <taxon>Pentapetalae</taxon>
        <taxon>asterids</taxon>
        <taxon>campanulids</taxon>
        <taxon>Escalloniales</taxon>
        <taxon>Escalloniaceae</taxon>
        <taxon>Escallonia</taxon>
    </lineage>
</organism>
<evidence type="ECO:0000313" key="8">
    <source>
        <dbReference type="Proteomes" id="UP001188597"/>
    </source>
</evidence>
<dbReference type="InterPro" id="IPR008930">
    <property type="entry name" value="Terpenoid_cyclase/PrenylTrfase"/>
</dbReference>
<dbReference type="InterPro" id="IPR036965">
    <property type="entry name" value="Terpene_synth_N_sf"/>
</dbReference>
<dbReference type="GO" id="GO:0010333">
    <property type="term" value="F:terpene synthase activity"/>
    <property type="evidence" value="ECO:0007669"/>
    <property type="project" value="InterPro"/>
</dbReference>
<dbReference type="InterPro" id="IPR044814">
    <property type="entry name" value="Terpene_cyclase_plant_C1"/>
</dbReference>
<dbReference type="SUPFAM" id="SSF48576">
    <property type="entry name" value="Terpenoid synthases"/>
    <property type="match status" value="2"/>
</dbReference>
<feature type="domain" description="Terpene synthase N-terminal" evidence="5">
    <location>
        <begin position="19"/>
        <end position="179"/>
    </location>
</feature>
<dbReference type="PANTHER" id="PTHR31225">
    <property type="entry name" value="OS04G0344100 PROTEIN-RELATED"/>
    <property type="match status" value="1"/>
</dbReference>
<dbReference type="GO" id="GO:0000287">
    <property type="term" value="F:magnesium ion binding"/>
    <property type="evidence" value="ECO:0007669"/>
    <property type="project" value="InterPro"/>
</dbReference>
<dbReference type="Pfam" id="PF03936">
    <property type="entry name" value="Terpene_synth_C"/>
    <property type="match status" value="2"/>
</dbReference>
<dbReference type="InterPro" id="IPR001906">
    <property type="entry name" value="Terpene_synth_N"/>
</dbReference>
<feature type="domain" description="Terpene synthase metal-binding" evidence="6">
    <location>
        <begin position="227"/>
        <end position="333"/>
    </location>
</feature>
<keyword evidence="4" id="KW-0456">Lyase</keyword>
<dbReference type="InterPro" id="IPR005630">
    <property type="entry name" value="Terpene_synthase_metal-bd"/>
</dbReference>
<dbReference type="EMBL" id="JAVXUP010000195">
    <property type="protein sequence ID" value="KAK3034685.1"/>
    <property type="molecule type" value="Genomic_DNA"/>
</dbReference>
<evidence type="ECO:0000256" key="3">
    <source>
        <dbReference type="ARBA" id="ARBA00022842"/>
    </source>
</evidence>
<dbReference type="PANTHER" id="PTHR31225:SF93">
    <property type="entry name" value="ALPHA-HUMULENE_(-)-(E)-BETA-CARYOPHYLLENE SYNTHASE"/>
    <property type="match status" value="1"/>
</dbReference>
<dbReference type="Proteomes" id="UP001188597">
    <property type="component" value="Unassembled WGS sequence"/>
</dbReference>
<dbReference type="Pfam" id="PF01397">
    <property type="entry name" value="Terpene_synth"/>
    <property type="match status" value="1"/>
</dbReference>
<evidence type="ECO:0000256" key="2">
    <source>
        <dbReference type="ARBA" id="ARBA00022723"/>
    </source>
</evidence>
<protein>
    <submittedName>
        <fullName evidence="7">Uncharacterized protein</fullName>
    </submittedName>
</protein>